<name>A0A6J7CRN6_9ZZZZ</name>
<dbReference type="PROSITE" id="PS51128">
    <property type="entry name" value="ZF_DKSA_2"/>
    <property type="match status" value="1"/>
</dbReference>
<protein>
    <submittedName>
        <fullName evidence="2">Unannotated protein</fullName>
    </submittedName>
</protein>
<dbReference type="EMBL" id="CAFBLU010000002">
    <property type="protein sequence ID" value="CAB4860440.1"/>
    <property type="molecule type" value="Genomic_DNA"/>
</dbReference>
<sequence>MEPDHAADLLARERARVEFALEDTATGDVGEPGVGGRPESQTQFETDSALVARLRNELAAIQAAEFRLREGTYGISVVSGDAIPDGRLELIPWADRKSDEDDS</sequence>
<dbReference type="Gene3D" id="1.20.120.910">
    <property type="entry name" value="DksA, coiled-coil domain"/>
    <property type="match status" value="1"/>
</dbReference>
<dbReference type="AlphaFoldDB" id="A0A6J7CRN6"/>
<proteinExistence type="predicted"/>
<evidence type="ECO:0000313" key="2">
    <source>
        <dbReference type="EMBL" id="CAB4860440.1"/>
    </source>
</evidence>
<gene>
    <name evidence="2" type="ORF">UFOPK3444_00138</name>
</gene>
<feature type="region of interest" description="Disordered" evidence="1">
    <location>
        <begin position="23"/>
        <end position="43"/>
    </location>
</feature>
<organism evidence="2">
    <name type="scientific">freshwater metagenome</name>
    <dbReference type="NCBI Taxonomy" id="449393"/>
    <lineage>
        <taxon>unclassified sequences</taxon>
        <taxon>metagenomes</taxon>
        <taxon>ecological metagenomes</taxon>
    </lineage>
</organism>
<accession>A0A6J7CRN6</accession>
<reference evidence="2" key="1">
    <citation type="submission" date="2020-05" db="EMBL/GenBank/DDBJ databases">
        <authorList>
            <person name="Chiriac C."/>
            <person name="Salcher M."/>
            <person name="Ghai R."/>
            <person name="Kavagutti S V."/>
        </authorList>
    </citation>
    <scope>NUCLEOTIDE SEQUENCE</scope>
</reference>
<evidence type="ECO:0000256" key="1">
    <source>
        <dbReference type="SAM" id="MobiDB-lite"/>
    </source>
</evidence>